<evidence type="ECO:0000256" key="9">
    <source>
        <dbReference type="ARBA" id="ARBA00022840"/>
    </source>
</evidence>
<dbReference type="OrthoDB" id="193931at2759"/>
<feature type="compositionally biased region" description="Polar residues" evidence="14">
    <location>
        <begin position="1057"/>
        <end position="1067"/>
    </location>
</feature>
<dbReference type="PROSITE" id="PS00107">
    <property type="entry name" value="PROTEIN_KINASE_ATP"/>
    <property type="match status" value="1"/>
</dbReference>
<organism evidence="18 19">
    <name type="scientific">Bursaphelenchus okinawaensis</name>
    <dbReference type="NCBI Taxonomy" id="465554"/>
    <lineage>
        <taxon>Eukaryota</taxon>
        <taxon>Metazoa</taxon>
        <taxon>Ecdysozoa</taxon>
        <taxon>Nematoda</taxon>
        <taxon>Chromadorea</taxon>
        <taxon>Rhabditida</taxon>
        <taxon>Tylenchina</taxon>
        <taxon>Tylenchomorpha</taxon>
        <taxon>Aphelenchoidea</taxon>
        <taxon>Aphelenchoididae</taxon>
        <taxon>Bursaphelenchus</taxon>
    </lineage>
</organism>
<dbReference type="CDD" id="cd12196">
    <property type="entry name" value="MARK1-3_C"/>
    <property type="match status" value="1"/>
</dbReference>
<evidence type="ECO:0000256" key="5">
    <source>
        <dbReference type="ARBA" id="ARBA00022527"/>
    </source>
</evidence>
<dbReference type="EC" id="2.7.11.1" evidence="3"/>
<dbReference type="InterPro" id="IPR001772">
    <property type="entry name" value="KA1_dom"/>
</dbReference>
<evidence type="ECO:0000256" key="2">
    <source>
        <dbReference type="ARBA" id="ARBA00006234"/>
    </source>
</evidence>
<proteinExistence type="inferred from homology"/>
<dbReference type="SUPFAM" id="SSF56112">
    <property type="entry name" value="Protein kinase-like (PK-like)"/>
    <property type="match status" value="1"/>
</dbReference>
<dbReference type="PROSITE" id="PS50032">
    <property type="entry name" value="KA1"/>
    <property type="match status" value="1"/>
</dbReference>
<keyword evidence="9 13" id="KW-0067">ATP-binding</keyword>
<feature type="compositionally biased region" description="Low complexity" evidence="14">
    <location>
        <begin position="136"/>
        <end position="171"/>
    </location>
</feature>
<feature type="compositionally biased region" description="Basic and acidic residues" evidence="14">
    <location>
        <begin position="26"/>
        <end position="52"/>
    </location>
</feature>
<feature type="compositionally biased region" description="Basic and acidic residues" evidence="14">
    <location>
        <begin position="86"/>
        <end position="101"/>
    </location>
</feature>
<feature type="compositionally biased region" description="Polar residues" evidence="14">
    <location>
        <begin position="602"/>
        <end position="615"/>
    </location>
</feature>
<name>A0A811LGU8_9BILA</name>
<gene>
    <name evidence="18" type="ORF">BOKJ2_LOCUS12067</name>
</gene>
<dbReference type="PROSITE" id="PS50030">
    <property type="entry name" value="UBA"/>
    <property type="match status" value="1"/>
</dbReference>
<feature type="compositionally biased region" description="Low complexity" evidence="14">
    <location>
        <begin position="819"/>
        <end position="832"/>
    </location>
</feature>
<comment type="caution">
    <text evidence="18">The sequence shown here is derived from an EMBL/GenBank/DDBJ whole genome shotgun (WGS) entry which is preliminary data.</text>
</comment>
<keyword evidence="8" id="KW-0418">Kinase</keyword>
<dbReference type="PROSITE" id="PS50011">
    <property type="entry name" value="PROTEIN_KINASE_DOM"/>
    <property type="match status" value="1"/>
</dbReference>
<protein>
    <recommendedName>
        <fullName evidence="12">Serine/threonine-protein kinase par-1</fullName>
        <ecNumber evidence="3">2.7.11.1</ecNumber>
    </recommendedName>
</protein>
<feature type="compositionally biased region" description="Polar residues" evidence="14">
    <location>
        <begin position="732"/>
        <end position="742"/>
    </location>
</feature>
<evidence type="ECO:0000256" key="4">
    <source>
        <dbReference type="ARBA" id="ARBA00022490"/>
    </source>
</evidence>
<feature type="domain" description="Protein kinase" evidence="15">
    <location>
        <begin position="255"/>
        <end position="506"/>
    </location>
</feature>
<keyword evidence="19" id="KW-1185">Reference proteome</keyword>
<dbReference type="InterPro" id="IPR049508">
    <property type="entry name" value="MARK1-4_cat"/>
</dbReference>
<dbReference type="GO" id="GO:0005938">
    <property type="term" value="C:cell cortex"/>
    <property type="evidence" value="ECO:0007669"/>
    <property type="project" value="UniProtKB-SubCell"/>
</dbReference>
<evidence type="ECO:0000256" key="7">
    <source>
        <dbReference type="ARBA" id="ARBA00022741"/>
    </source>
</evidence>
<comment type="catalytic activity">
    <reaction evidence="10">
        <text>L-threonyl-[protein] + ATP = O-phospho-L-threonyl-[protein] + ADP + H(+)</text>
        <dbReference type="Rhea" id="RHEA:46608"/>
        <dbReference type="Rhea" id="RHEA-COMP:11060"/>
        <dbReference type="Rhea" id="RHEA-COMP:11605"/>
        <dbReference type="ChEBI" id="CHEBI:15378"/>
        <dbReference type="ChEBI" id="CHEBI:30013"/>
        <dbReference type="ChEBI" id="CHEBI:30616"/>
        <dbReference type="ChEBI" id="CHEBI:61977"/>
        <dbReference type="ChEBI" id="CHEBI:456216"/>
        <dbReference type="EC" id="2.7.11.1"/>
    </reaction>
</comment>
<feature type="compositionally biased region" description="Low complexity" evidence="14">
    <location>
        <begin position="225"/>
        <end position="244"/>
    </location>
</feature>
<evidence type="ECO:0000256" key="8">
    <source>
        <dbReference type="ARBA" id="ARBA00022777"/>
    </source>
</evidence>
<evidence type="ECO:0000259" key="16">
    <source>
        <dbReference type="PROSITE" id="PS50030"/>
    </source>
</evidence>
<dbReference type="InterPro" id="IPR011009">
    <property type="entry name" value="Kinase-like_dom_sf"/>
</dbReference>
<dbReference type="GO" id="GO:0050321">
    <property type="term" value="F:tau-protein kinase activity"/>
    <property type="evidence" value="ECO:0007669"/>
    <property type="project" value="TreeGrafter"/>
</dbReference>
<feature type="region of interest" description="Disordered" evidence="14">
    <location>
        <begin position="126"/>
        <end position="248"/>
    </location>
</feature>
<feature type="compositionally biased region" description="Polar residues" evidence="14">
    <location>
        <begin position="851"/>
        <end position="867"/>
    </location>
</feature>
<dbReference type="FunFam" id="3.30.200.20:FF:000003">
    <property type="entry name" value="Non-specific serine/threonine protein kinase"/>
    <property type="match status" value="1"/>
</dbReference>
<dbReference type="Pfam" id="PF00069">
    <property type="entry name" value="Pkinase"/>
    <property type="match status" value="1"/>
</dbReference>
<feature type="compositionally biased region" description="Polar residues" evidence="14">
    <location>
        <begin position="578"/>
        <end position="589"/>
    </location>
</feature>
<dbReference type="Gene3D" id="3.30.200.20">
    <property type="entry name" value="Phosphorylase Kinase, domain 1"/>
    <property type="match status" value="1"/>
</dbReference>
<reference evidence="18" key="1">
    <citation type="submission" date="2020-09" db="EMBL/GenBank/DDBJ databases">
        <authorList>
            <person name="Kikuchi T."/>
        </authorList>
    </citation>
    <scope>NUCLEOTIDE SEQUENCE</scope>
    <source>
        <strain evidence="18">SH1</strain>
    </source>
</reference>
<sequence>MHLVFGHLTKAHQPAVAATSFDSNTNDEKLKQLEDPDSKELTTDSKEPHNNPDAEQPNVDDTKTDDPLDVSSTTTPQRVETVLAADENKEQVAPRPEHDSTKTATQVAAQPSVITTSSTTVVSPAVVQASPPPASPTVTQPSTAAAPCPTSSSTAPTTTQSTSSSNQSYQSGGHDRHHQSTMHSQIPHRSGADGHHKFDVRGIPGASQSHHHHHHHHGPSTGPNSSSKGMSSSSSSSRMMSSRSRAADEPHIGRYRLLKTIGKGNFAKVKLARHIPTGIDVAIKIIDKTALNPSSLQKLFREVRIMKQLDHPNIVKLYQVMETDQTLYLVMEYASGGEVFDYLVAHGRMKEKEARAKFRQIVSAVQYLHSKNIIHRDLKAENLLLDADMNIKIADFGFSNQFSAGTKLDTFCGSPPYAAPELFQGKKYDGPEVDVWSLGVILYTLVSGSLPFDGQNLKELRERVLRGKYRIPFYMSTDCENLLKKFLVLNPQRRGTLEQIMRDRWMNMGYEEDELKPYVEPPKDQRDEKLIQVLKSLGYNSQAINDALDRERFEEVHATYLMLKASKQDLETPLPGSVPQNQQNSENPLSQSSGGTNSSQSKYQNRSYSAQVQSKQARRQSHAEGITSNQQAFHVPNPIQTQRLGGVPAAVAPSAIAPSGVVLRSAPFSSGRAPALSVQGTPHGNKGYHPVPAPSQRPSASHTINASSARKGSAPGRVPMNKGIPFVRPGEQSANGSSSARAPNNWFPMNQLRDALPNQVPNSAKLAAKANQIQQNPPAAIPSVNVAALQMASNLQKSGSVSHAPREPSIKEDEDEQSESTTGGNTTSSNSTLPIIGGHPNSHAPADPDPSQLSPNNSSQERSVTPLASQINEASAQARPGLHQSPSMPPQMLKALSQQEESKMTKSVTQTPSTPQPPSTAISVQPSSAASNFPRNSRNRQTFHGKTEHNRGSNEEEELDTEQPGALVPQATQANQRGFFLSKLTKLTKRNTADGPAPPQSGKGVGRSGTIGPSAGAALAQLQQQTQHQDPTTVNSATVGSAGTGTMPTTPPGFGSAPNTPNAQSGDNEVKPRSLRFTWSMKTTSSLPPDVIMKEIKKVLDANKCDYEQRERYLLLCVHGDPNSDSLVQWEMEICKLPRLSLNGVRFKRISGTSIGFKNIASKIAQELNF</sequence>
<dbReference type="SMART" id="SM00220">
    <property type="entry name" value="S_TKc"/>
    <property type="match status" value="1"/>
</dbReference>
<feature type="region of interest" description="Disordered" evidence="14">
    <location>
        <begin position="895"/>
        <end position="963"/>
    </location>
</feature>
<feature type="compositionally biased region" description="Polar residues" evidence="14">
    <location>
        <begin position="1030"/>
        <end position="1041"/>
    </location>
</feature>
<feature type="compositionally biased region" description="Basic and acidic residues" evidence="14">
    <location>
        <begin position="945"/>
        <end position="954"/>
    </location>
</feature>
<evidence type="ECO:0000313" key="19">
    <source>
        <dbReference type="Proteomes" id="UP000614601"/>
    </source>
</evidence>
<evidence type="ECO:0000256" key="14">
    <source>
        <dbReference type="SAM" id="MobiDB-lite"/>
    </source>
</evidence>
<feature type="compositionally biased region" description="Basic residues" evidence="14">
    <location>
        <begin position="209"/>
        <end position="218"/>
    </location>
</feature>
<dbReference type="Gene3D" id="3.30.310.80">
    <property type="entry name" value="Kinase associated domain 1, KA1"/>
    <property type="match status" value="1"/>
</dbReference>
<evidence type="ECO:0000256" key="10">
    <source>
        <dbReference type="ARBA" id="ARBA00047899"/>
    </source>
</evidence>
<accession>A0A811LGU8</accession>
<dbReference type="Proteomes" id="UP000614601">
    <property type="component" value="Unassembled WGS sequence"/>
</dbReference>
<feature type="compositionally biased region" description="Polar residues" evidence="14">
    <location>
        <begin position="696"/>
        <end position="710"/>
    </location>
</feature>
<keyword evidence="5" id="KW-0723">Serine/threonine-protein kinase</keyword>
<feature type="compositionally biased region" description="Low complexity" evidence="14">
    <location>
        <begin position="1015"/>
        <end position="1029"/>
    </location>
</feature>
<dbReference type="PANTHER" id="PTHR24346">
    <property type="entry name" value="MAP/MICROTUBULE AFFINITY-REGULATING KINASE"/>
    <property type="match status" value="1"/>
</dbReference>
<keyword evidence="6" id="KW-0808">Transferase</keyword>
<dbReference type="Pfam" id="PF02149">
    <property type="entry name" value="KA1"/>
    <property type="match status" value="1"/>
</dbReference>
<dbReference type="InterPro" id="IPR000719">
    <property type="entry name" value="Prot_kinase_dom"/>
</dbReference>
<feature type="region of interest" description="Disordered" evidence="14">
    <location>
        <begin position="571"/>
        <end position="633"/>
    </location>
</feature>
<keyword evidence="7 13" id="KW-0547">Nucleotide-binding</keyword>
<comment type="catalytic activity">
    <reaction evidence="11">
        <text>L-seryl-[protein] + ATP = O-phospho-L-seryl-[protein] + ADP + H(+)</text>
        <dbReference type="Rhea" id="RHEA:17989"/>
        <dbReference type="Rhea" id="RHEA-COMP:9863"/>
        <dbReference type="Rhea" id="RHEA-COMP:11604"/>
        <dbReference type="ChEBI" id="CHEBI:15378"/>
        <dbReference type="ChEBI" id="CHEBI:29999"/>
        <dbReference type="ChEBI" id="CHEBI:30616"/>
        <dbReference type="ChEBI" id="CHEBI:83421"/>
        <dbReference type="ChEBI" id="CHEBI:456216"/>
        <dbReference type="EC" id="2.7.11.1"/>
    </reaction>
</comment>
<dbReference type="Gene3D" id="1.10.510.10">
    <property type="entry name" value="Transferase(Phosphotransferase) domain 1"/>
    <property type="match status" value="1"/>
</dbReference>
<feature type="compositionally biased region" description="Low complexity" evidence="14">
    <location>
        <begin position="1044"/>
        <end position="1055"/>
    </location>
</feature>
<dbReference type="PANTHER" id="PTHR24346:SF82">
    <property type="entry name" value="KP78A-RELATED"/>
    <property type="match status" value="1"/>
</dbReference>
<dbReference type="FunFam" id="1.10.510.10:FF:001032">
    <property type="entry name" value="KP78b, isoform A"/>
    <property type="match status" value="1"/>
</dbReference>
<dbReference type="CDD" id="cd14072">
    <property type="entry name" value="STKc_MARK"/>
    <property type="match status" value="1"/>
</dbReference>
<feature type="compositionally biased region" description="Basic and acidic residues" evidence="14">
    <location>
        <begin position="190"/>
        <end position="200"/>
    </location>
</feature>
<feature type="domain" description="UBA" evidence="16">
    <location>
        <begin position="525"/>
        <end position="564"/>
    </location>
</feature>
<evidence type="ECO:0000313" key="18">
    <source>
        <dbReference type="EMBL" id="CAD5226416.1"/>
    </source>
</evidence>
<comment type="similarity">
    <text evidence="2">Belongs to the protein kinase superfamily. CAMK Ser/Thr protein kinase family. SNF1 subfamily.</text>
</comment>
<dbReference type="InterPro" id="IPR017441">
    <property type="entry name" value="Protein_kinase_ATP_BS"/>
</dbReference>
<evidence type="ECO:0000256" key="13">
    <source>
        <dbReference type="PROSITE-ProRule" id="PRU10141"/>
    </source>
</evidence>
<feature type="domain" description="KA1" evidence="17">
    <location>
        <begin position="1121"/>
        <end position="1170"/>
    </location>
</feature>
<dbReference type="EMBL" id="CAJFCW020000005">
    <property type="protein sequence ID" value="CAG9122146.1"/>
    <property type="molecule type" value="Genomic_DNA"/>
</dbReference>
<feature type="region of interest" description="Disordered" evidence="14">
    <location>
        <begin position="796"/>
        <end position="867"/>
    </location>
</feature>
<feature type="region of interest" description="Disordered" evidence="14">
    <location>
        <begin position="1"/>
        <end position="111"/>
    </location>
</feature>
<dbReference type="GO" id="GO:0000226">
    <property type="term" value="P:microtubule cytoskeleton organization"/>
    <property type="evidence" value="ECO:0007669"/>
    <property type="project" value="TreeGrafter"/>
</dbReference>
<dbReference type="EMBL" id="CAJFDH010000005">
    <property type="protein sequence ID" value="CAD5226416.1"/>
    <property type="molecule type" value="Genomic_DNA"/>
</dbReference>
<dbReference type="InterPro" id="IPR028375">
    <property type="entry name" value="KA1/Ssp2_C"/>
</dbReference>
<comment type="subcellular location">
    <subcellularLocation>
        <location evidence="1">Cytoplasm</location>
        <location evidence="1">Cell cortex</location>
    </subcellularLocation>
</comment>
<feature type="binding site" evidence="13">
    <location>
        <position position="284"/>
    </location>
    <ligand>
        <name>ATP</name>
        <dbReference type="ChEBI" id="CHEBI:30616"/>
    </ligand>
</feature>
<feature type="region of interest" description="Disordered" evidence="14">
    <location>
        <begin position="989"/>
        <end position="1070"/>
    </location>
</feature>
<dbReference type="AlphaFoldDB" id="A0A811LGU8"/>
<evidence type="ECO:0000256" key="6">
    <source>
        <dbReference type="ARBA" id="ARBA00022679"/>
    </source>
</evidence>
<evidence type="ECO:0000256" key="11">
    <source>
        <dbReference type="ARBA" id="ARBA00048679"/>
    </source>
</evidence>
<keyword evidence="4" id="KW-0963">Cytoplasm</keyword>
<evidence type="ECO:0000259" key="15">
    <source>
        <dbReference type="PROSITE" id="PS50011"/>
    </source>
</evidence>
<evidence type="ECO:0000256" key="3">
    <source>
        <dbReference type="ARBA" id="ARBA00012513"/>
    </source>
</evidence>
<evidence type="ECO:0000256" key="12">
    <source>
        <dbReference type="ARBA" id="ARBA00074935"/>
    </source>
</evidence>
<feature type="region of interest" description="Disordered" evidence="14">
    <location>
        <begin position="671"/>
        <end position="749"/>
    </location>
</feature>
<dbReference type="Proteomes" id="UP000783686">
    <property type="component" value="Unassembled WGS sequence"/>
</dbReference>
<dbReference type="GO" id="GO:0005524">
    <property type="term" value="F:ATP binding"/>
    <property type="evidence" value="ECO:0007669"/>
    <property type="project" value="UniProtKB-UniRule"/>
</dbReference>
<dbReference type="GO" id="GO:0035556">
    <property type="term" value="P:intracellular signal transduction"/>
    <property type="evidence" value="ECO:0007669"/>
    <property type="project" value="TreeGrafter"/>
</dbReference>
<dbReference type="InterPro" id="IPR015940">
    <property type="entry name" value="UBA"/>
</dbReference>
<dbReference type="PROSITE" id="PS00108">
    <property type="entry name" value="PROTEIN_KINASE_ST"/>
    <property type="match status" value="1"/>
</dbReference>
<feature type="compositionally biased region" description="Low complexity" evidence="14">
    <location>
        <begin position="590"/>
        <end position="601"/>
    </location>
</feature>
<dbReference type="FunFam" id="3.30.310.80:FF:000001">
    <property type="entry name" value="Non-specific serine/threonine protein kinase"/>
    <property type="match status" value="1"/>
</dbReference>
<evidence type="ECO:0000259" key="17">
    <source>
        <dbReference type="PROSITE" id="PS50032"/>
    </source>
</evidence>
<dbReference type="Gene3D" id="1.10.8.10">
    <property type="entry name" value="DNA helicase RuvA subunit, C-terminal domain"/>
    <property type="match status" value="1"/>
</dbReference>
<feature type="compositionally biased region" description="Polar residues" evidence="14">
    <location>
        <begin position="921"/>
        <end position="936"/>
    </location>
</feature>
<dbReference type="SUPFAM" id="SSF103243">
    <property type="entry name" value="KA1-like"/>
    <property type="match status" value="1"/>
</dbReference>
<evidence type="ECO:0000256" key="1">
    <source>
        <dbReference type="ARBA" id="ARBA00004544"/>
    </source>
</evidence>
<dbReference type="InterPro" id="IPR008271">
    <property type="entry name" value="Ser/Thr_kinase_AS"/>
</dbReference>